<feature type="domain" description="EamA" evidence="2">
    <location>
        <begin position="1"/>
        <end position="137"/>
    </location>
</feature>
<dbReference type="InterPro" id="IPR037185">
    <property type="entry name" value="EmrE-like"/>
</dbReference>
<dbReference type="KEGG" id="luo:HHL09_10325"/>
<feature type="transmembrane region" description="Helical" evidence="1">
    <location>
        <begin position="31"/>
        <end position="53"/>
    </location>
</feature>
<organism evidence="3 4">
    <name type="scientific">Luteolibacter luteus</name>
    <dbReference type="NCBI Taxonomy" id="2728835"/>
    <lineage>
        <taxon>Bacteria</taxon>
        <taxon>Pseudomonadati</taxon>
        <taxon>Verrucomicrobiota</taxon>
        <taxon>Verrucomicrobiia</taxon>
        <taxon>Verrucomicrobiales</taxon>
        <taxon>Verrucomicrobiaceae</taxon>
        <taxon>Luteolibacter</taxon>
    </lineage>
</organism>
<dbReference type="Proteomes" id="UP000501812">
    <property type="component" value="Chromosome"/>
</dbReference>
<keyword evidence="1" id="KW-0472">Membrane</keyword>
<feature type="transmembrane region" description="Helical" evidence="1">
    <location>
        <begin position="92"/>
        <end position="113"/>
    </location>
</feature>
<dbReference type="EMBL" id="CP051774">
    <property type="protein sequence ID" value="QJE96163.1"/>
    <property type="molecule type" value="Genomic_DNA"/>
</dbReference>
<dbReference type="SUPFAM" id="SSF103481">
    <property type="entry name" value="Multidrug resistance efflux transporter EmrE"/>
    <property type="match status" value="1"/>
</dbReference>
<proteinExistence type="predicted"/>
<dbReference type="PANTHER" id="PTHR22911:SF137">
    <property type="entry name" value="SOLUTE CARRIER FAMILY 35 MEMBER G2-RELATED"/>
    <property type="match status" value="1"/>
</dbReference>
<feature type="transmembrane region" description="Helical" evidence="1">
    <location>
        <begin position="65"/>
        <end position="86"/>
    </location>
</feature>
<evidence type="ECO:0000256" key="1">
    <source>
        <dbReference type="SAM" id="Phobius"/>
    </source>
</evidence>
<feature type="transmembrane region" description="Helical" evidence="1">
    <location>
        <begin position="120"/>
        <end position="138"/>
    </location>
</feature>
<accession>A0A858RJD3</accession>
<evidence type="ECO:0000259" key="2">
    <source>
        <dbReference type="Pfam" id="PF00892"/>
    </source>
</evidence>
<name>A0A858RJD3_9BACT</name>
<sequence length="141" mass="14969">MSWIVWALLSAFFAGVTAVLAKAGVANLDPNLAIAVRTSVVLVLVWSLAFATAKPSAVLEIPRQAWLPLVLSGLATGASWLCYFHALKLGEVSRVAALDKLGVVFAILLAVVFLKERLGWQQAAGALLIVTGALVLAWPRH</sequence>
<keyword evidence="4" id="KW-1185">Reference proteome</keyword>
<dbReference type="RefSeq" id="WP_169454564.1">
    <property type="nucleotide sequence ID" value="NZ_CP051774.1"/>
</dbReference>
<dbReference type="AlphaFoldDB" id="A0A858RJD3"/>
<reference evidence="3 4" key="1">
    <citation type="submission" date="2020-04" db="EMBL/GenBank/DDBJ databases">
        <title>Luteolibacter sp. G-1-1-1 isolated from soil.</title>
        <authorList>
            <person name="Dahal R.H."/>
        </authorList>
    </citation>
    <scope>NUCLEOTIDE SEQUENCE [LARGE SCALE GENOMIC DNA]</scope>
    <source>
        <strain evidence="3 4">G-1-1-1</strain>
    </source>
</reference>
<keyword evidence="1" id="KW-0812">Transmembrane</keyword>
<dbReference type="GO" id="GO:0016020">
    <property type="term" value="C:membrane"/>
    <property type="evidence" value="ECO:0007669"/>
    <property type="project" value="InterPro"/>
</dbReference>
<keyword evidence="1" id="KW-1133">Transmembrane helix</keyword>
<dbReference type="Gene3D" id="1.10.3730.20">
    <property type="match status" value="1"/>
</dbReference>
<dbReference type="Pfam" id="PF00892">
    <property type="entry name" value="EamA"/>
    <property type="match status" value="1"/>
</dbReference>
<evidence type="ECO:0000313" key="3">
    <source>
        <dbReference type="EMBL" id="QJE96163.1"/>
    </source>
</evidence>
<protein>
    <submittedName>
        <fullName evidence="3">EamA family transporter</fullName>
    </submittedName>
</protein>
<dbReference type="PANTHER" id="PTHR22911">
    <property type="entry name" value="ACYL-MALONYL CONDENSING ENZYME-RELATED"/>
    <property type="match status" value="1"/>
</dbReference>
<evidence type="ECO:0000313" key="4">
    <source>
        <dbReference type="Proteomes" id="UP000501812"/>
    </source>
</evidence>
<gene>
    <name evidence="3" type="ORF">HHL09_10325</name>
</gene>
<dbReference type="InterPro" id="IPR000620">
    <property type="entry name" value="EamA_dom"/>
</dbReference>